<feature type="transmembrane region" description="Helical" evidence="1">
    <location>
        <begin position="209"/>
        <end position="230"/>
    </location>
</feature>
<keyword evidence="1" id="KW-1133">Transmembrane helix</keyword>
<feature type="transmembrane region" description="Helical" evidence="1">
    <location>
        <begin position="242"/>
        <end position="268"/>
    </location>
</feature>
<feature type="transmembrane region" description="Helical" evidence="1">
    <location>
        <begin position="334"/>
        <end position="359"/>
    </location>
</feature>
<dbReference type="EMBL" id="VIWX01000004">
    <property type="protein sequence ID" value="TWF93845.1"/>
    <property type="molecule type" value="Genomic_DNA"/>
</dbReference>
<feature type="transmembrane region" description="Helical" evidence="1">
    <location>
        <begin position="171"/>
        <end position="188"/>
    </location>
</feature>
<feature type="transmembrane region" description="Helical" evidence="1">
    <location>
        <begin position="302"/>
        <end position="322"/>
    </location>
</feature>
<dbReference type="Proteomes" id="UP000316184">
    <property type="component" value="Unassembled WGS sequence"/>
</dbReference>
<feature type="transmembrane region" description="Helical" evidence="1">
    <location>
        <begin position="365"/>
        <end position="385"/>
    </location>
</feature>
<dbReference type="RefSeq" id="WP_145741749.1">
    <property type="nucleotide sequence ID" value="NZ_VIWX01000004.1"/>
</dbReference>
<feature type="transmembrane region" description="Helical" evidence="1">
    <location>
        <begin position="146"/>
        <end position="165"/>
    </location>
</feature>
<organism evidence="2 3">
    <name type="scientific">Saccharopolyspora dendranthemae</name>
    <dbReference type="NCBI Taxonomy" id="1181886"/>
    <lineage>
        <taxon>Bacteria</taxon>
        <taxon>Bacillati</taxon>
        <taxon>Actinomycetota</taxon>
        <taxon>Actinomycetes</taxon>
        <taxon>Pseudonocardiales</taxon>
        <taxon>Pseudonocardiaceae</taxon>
        <taxon>Saccharopolyspora</taxon>
    </lineage>
</organism>
<sequence>MSNVKPRYRDLMTPELLLWGLIALASKAPVAMAPLALVFFSRATPGGYALGATLASAYVLGEVVGAPLLGSRLGRGRMRPQLVIGLLCGAVAFGALPLLATGSPGWVIATAFLAGAGPAACPGGIRSLLTRLVGDRDVARALSAEAMLTQITWAVAPALVVLLALQVHPGAPLVLCALLALLAGGLLLRLHEPATQSTATRAPTSMSRAVMAGWPVYLTSAAAMAMLATAELVLPALLEDRAIAVGWSGPLLAAFALASAFGAFCYGLRRWPGAVEAQSLVFLTATACCVTLIVLLPGVAGIAVGLMLAGVFQAGVMVTRNLSLRQQLPEQAHAAAYSMMYAVQGAGYSLTATLSAVALQVATPATAVIGGVAVTLVITAICAVAERRSLRAPESGASKQPQGPESGADR</sequence>
<feature type="transmembrane region" description="Helical" evidence="1">
    <location>
        <begin position="280"/>
        <end position="296"/>
    </location>
</feature>
<dbReference type="Gene3D" id="1.20.1250.20">
    <property type="entry name" value="MFS general substrate transporter like domains"/>
    <property type="match status" value="1"/>
</dbReference>
<protein>
    <submittedName>
        <fullName evidence="2">Putative MFS family arabinose efflux permease</fullName>
    </submittedName>
</protein>
<keyword evidence="1" id="KW-0472">Membrane</keyword>
<feature type="transmembrane region" description="Helical" evidence="1">
    <location>
        <begin position="48"/>
        <end position="70"/>
    </location>
</feature>
<dbReference type="Pfam" id="PF07690">
    <property type="entry name" value="MFS_1"/>
    <property type="match status" value="1"/>
</dbReference>
<evidence type="ECO:0000256" key="1">
    <source>
        <dbReference type="SAM" id="Phobius"/>
    </source>
</evidence>
<dbReference type="AlphaFoldDB" id="A0A561U3B2"/>
<evidence type="ECO:0000313" key="3">
    <source>
        <dbReference type="Proteomes" id="UP000316184"/>
    </source>
</evidence>
<feature type="transmembrane region" description="Helical" evidence="1">
    <location>
        <begin position="106"/>
        <end position="125"/>
    </location>
</feature>
<dbReference type="InterPro" id="IPR036259">
    <property type="entry name" value="MFS_trans_sf"/>
</dbReference>
<dbReference type="SUPFAM" id="SSF103473">
    <property type="entry name" value="MFS general substrate transporter"/>
    <property type="match status" value="1"/>
</dbReference>
<dbReference type="GO" id="GO:0022857">
    <property type="term" value="F:transmembrane transporter activity"/>
    <property type="evidence" value="ECO:0007669"/>
    <property type="project" value="InterPro"/>
</dbReference>
<name>A0A561U3B2_9PSEU</name>
<reference evidence="2 3" key="1">
    <citation type="submission" date="2019-06" db="EMBL/GenBank/DDBJ databases">
        <title>Sequencing the genomes of 1000 actinobacteria strains.</title>
        <authorList>
            <person name="Klenk H.-P."/>
        </authorList>
    </citation>
    <scope>NUCLEOTIDE SEQUENCE [LARGE SCALE GENOMIC DNA]</scope>
    <source>
        <strain evidence="2 3">DSM 46699</strain>
    </source>
</reference>
<keyword evidence="1" id="KW-0812">Transmembrane</keyword>
<proteinExistence type="predicted"/>
<dbReference type="PANTHER" id="PTHR23542:SF1">
    <property type="entry name" value="MAJOR FACILITATOR SUPERFAMILY (MFS) PROFILE DOMAIN-CONTAINING PROTEIN"/>
    <property type="match status" value="1"/>
</dbReference>
<accession>A0A561U3B2</accession>
<dbReference type="OrthoDB" id="3541730at2"/>
<evidence type="ECO:0000313" key="2">
    <source>
        <dbReference type="EMBL" id="TWF93845.1"/>
    </source>
</evidence>
<comment type="caution">
    <text evidence="2">The sequence shown here is derived from an EMBL/GenBank/DDBJ whole genome shotgun (WGS) entry which is preliminary data.</text>
</comment>
<gene>
    <name evidence="2" type="ORF">FHU35_14118</name>
</gene>
<feature type="transmembrane region" description="Helical" evidence="1">
    <location>
        <begin position="82"/>
        <end position="100"/>
    </location>
</feature>
<dbReference type="PANTHER" id="PTHR23542">
    <property type="match status" value="1"/>
</dbReference>
<keyword evidence="3" id="KW-1185">Reference proteome</keyword>
<dbReference type="InterPro" id="IPR011701">
    <property type="entry name" value="MFS"/>
</dbReference>